<keyword evidence="2" id="KW-1185">Reference proteome</keyword>
<dbReference type="CDD" id="cd07040">
    <property type="entry name" value="HP"/>
    <property type="match status" value="1"/>
</dbReference>
<dbReference type="STRING" id="52441.SAMN05216302_102610"/>
<proteinExistence type="predicted"/>
<dbReference type="RefSeq" id="WP_090701397.1">
    <property type="nucleotide sequence ID" value="NZ_FOSP01000026.1"/>
</dbReference>
<dbReference type="GO" id="GO:0005737">
    <property type="term" value="C:cytoplasm"/>
    <property type="evidence" value="ECO:0007669"/>
    <property type="project" value="InterPro"/>
</dbReference>
<protein>
    <submittedName>
        <fullName evidence="1">Phosphohistidine phosphatase, SixA</fullName>
    </submittedName>
</protein>
<dbReference type="InterPro" id="IPR004449">
    <property type="entry name" value="SixA"/>
</dbReference>
<dbReference type="EMBL" id="FOSP01000026">
    <property type="protein sequence ID" value="SFL01032.1"/>
    <property type="molecule type" value="Genomic_DNA"/>
</dbReference>
<dbReference type="Gene3D" id="3.40.50.1240">
    <property type="entry name" value="Phosphoglycerate mutase-like"/>
    <property type="match status" value="1"/>
</dbReference>
<gene>
    <name evidence="1" type="ORF">SAMN05216302_102610</name>
</gene>
<accession>A0A1I4E5I3</accession>
<dbReference type="GO" id="GO:0101006">
    <property type="term" value="F:protein histidine phosphatase activity"/>
    <property type="evidence" value="ECO:0007669"/>
    <property type="project" value="InterPro"/>
</dbReference>
<dbReference type="Proteomes" id="UP000199533">
    <property type="component" value="Unassembled WGS sequence"/>
</dbReference>
<dbReference type="OrthoDB" id="9814783at2"/>
<dbReference type="Pfam" id="PF00300">
    <property type="entry name" value="His_Phos_1"/>
    <property type="match status" value="1"/>
</dbReference>
<evidence type="ECO:0000313" key="2">
    <source>
        <dbReference type="Proteomes" id="UP000199533"/>
    </source>
</evidence>
<evidence type="ECO:0000313" key="1">
    <source>
        <dbReference type="EMBL" id="SFL01032.1"/>
    </source>
</evidence>
<sequence length="153" mass="16832">MELILWRHAEAEEGVPGVSDMSRQLTKRGLSQARTMAGWLKTKLPENTLVLTSPAQRARQTAMALCHDFDIVQEIGPGASVNQILAAADWPYAQCAVVVVGHQPTLSETVCVLLSTMPSGLFFNQGAIWWITCQKQESAFVAELCTVKYPEML</sequence>
<reference evidence="2" key="1">
    <citation type="submission" date="2016-10" db="EMBL/GenBank/DDBJ databases">
        <authorList>
            <person name="Varghese N."/>
            <person name="Submissions S."/>
        </authorList>
    </citation>
    <scope>NUCLEOTIDE SEQUENCE [LARGE SCALE GENOMIC DNA]</scope>
    <source>
        <strain evidence="2">Nm69</strain>
    </source>
</reference>
<name>A0A1I4E5I3_9PROT</name>
<dbReference type="SMART" id="SM00855">
    <property type="entry name" value="PGAM"/>
    <property type="match status" value="1"/>
</dbReference>
<organism evidence="1 2">
    <name type="scientific">Nitrosomonas aestuarii</name>
    <dbReference type="NCBI Taxonomy" id="52441"/>
    <lineage>
        <taxon>Bacteria</taxon>
        <taxon>Pseudomonadati</taxon>
        <taxon>Pseudomonadota</taxon>
        <taxon>Betaproteobacteria</taxon>
        <taxon>Nitrosomonadales</taxon>
        <taxon>Nitrosomonadaceae</taxon>
        <taxon>Nitrosomonas</taxon>
    </lineage>
</organism>
<dbReference type="InterPro" id="IPR029033">
    <property type="entry name" value="His_PPase_superfam"/>
</dbReference>
<dbReference type="AlphaFoldDB" id="A0A1I4E5I3"/>
<dbReference type="SUPFAM" id="SSF53254">
    <property type="entry name" value="Phosphoglycerate mutase-like"/>
    <property type="match status" value="1"/>
</dbReference>
<dbReference type="InterPro" id="IPR013078">
    <property type="entry name" value="His_Pase_superF_clade-1"/>
</dbReference>
<dbReference type="NCBIfam" id="TIGR00249">
    <property type="entry name" value="sixA"/>
    <property type="match status" value="1"/>
</dbReference>